<name>A0A6A6RC46_9PEZI</name>
<gene>
    <name evidence="1" type="ORF">BU16DRAFT_554097</name>
</gene>
<accession>A0A6A6RC46</accession>
<dbReference type="EMBL" id="MU004181">
    <property type="protein sequence ID" value="KAF2502034.1"/>
    <property type="molecule type" value="Genomic_DNA"/>
</dbReference>
<proteinExistence type="predicted"/>
<evidence type="ECO:0000313" key="1">
    <source>
        <dbReference type="EMBL" id="KAF2502034.1"/>
    </source>
</evidence>
<sequence>MAVNRIYNRLVRFLDPPRPAMFEDLPAEIVLKALELLFLLKMATYVGPGENANDISLDLESPRPLILRQLVKALPYLQIDSTTRSLLLDSVVALTPPKKSLAALQEALDLQPFVIHGTVCADTQDTPTVPITPRSKVLDIFASAQYDKDRWTGEPLLQLQSDAHRCTLRSEAKKRRGNLDDATRRRLRRRAKQVDIDFAGKRRAQIQWRAARLGGFGAVDATVGLPPALRVGTQMPKERGANCISWSAFGGVSPVWADITVNRFRTCELNPFDNELNILIMNEVTTEWCKVYLMKLVKRKCQK</sequence>
<dbReference type="Proteomes" id="UP000799750">
    <property type="component" value="Unassembled WGS sequence"/>
</dbReference>
<protein>
    <submittedName>
        <fullName evidence="1">Uncharacterized protein</fullName>
    </submittedName>
</protein>
<organism evidence="1 2">
    <name type="scientific">Lophium mytilinum</name>
    <dbReference type="NCBI Taxonomy" id="390894"/>
    <lineage>
        <taxon>Eukaryota</taxon>
        <taxon>Fungi</taxon>
        <taxon>Dikarya</taxon>
        <taxon>Ascomycota</taxon>
        <taxon>Pezizomycotina</taxon>
        <taxon>Dothideomycetes</taxon>
        <taxon>Pleosporomycetidae</taxon>
        <taxon>Mytilinidiales</taxon>
        <taxon>Mytilinidiaceae</taxon>
        <taxon>Lophium</taxon>
    </lineage>
</organism>
<reference evidence="1" key="1">
    <citation type="journal article" date="2020" name="Stud. Mycol.">
        <title>101 Dothideomycetes genomes: a test case for predicting lifestyles and emergence of pathogens.</title>
        <authorList>
            <person name="Haridas S."/>
            <person name="Albert R."/>
            <person name="Binder M."/>
            <person name="Bloem J."/>
            <person name="Labutti K."/>
            <person name="Salamov A."/>
            <person name="Andreopoulos B."/>
            <person name="Baker S."/>
            <person name="Barry K."/>
            <person name="Bills G."/>
            <person name="Bluhm B."/>
            <person name="Cannon C."/>
            <person name="Castanera R."/>
            <person name="Culley D."/>
            <person name="Daum C."/>
            <person name="Ezra D."/>
            <person name="Gonzalez J."/>
            <person name="Henrissat B."/>
            <person name="Kuo A."/>
            <person name="Liang C."/>
            <person name="Lipzen A."/>
            <person name="Lutzoni F."/>
            <person name="Magnuson J."/>
            <person name="Mondo S."/>
            <person name="Nolan M."/>
            <person name="Ohm R."/>
            <person name="Pangilinan J."/>
            <person name="Park H.-J."/>
            <person name="Ramirez L."/>
            <person name="Alfaro M."/>
            <person name="Sun H."/>
            <person name="Tritt A."/>
            <person name="Yoshinaga Y."/>
            <person name="Zwiers L.-H."/>
            <person name="Turgeon B."/>
            <person name="Goodwin S."/>
            <person name="Spatafora J."/>
            <person name="Crous P."/>
            <person name="Grigoriev I."/>
        </authorList>
    </citation>
    <scope>NUCLEOTIDE SEQUENCE</scope>
    <source>
        <strain evidence="1">CBS 269.34</strain>
    </source>
</reference>
<keyword evidence="2" id="KW-1185">Reference proteome</keyword>
<evidence type="ECO:0000313" key="2">
    <source>
        <dbReference type="Proteomes" id="UP000799750"/>
    </source>
</evidence>
<dbReference type="AlphaFoldDB" id="A0A6A6RC46"/>